<dbReference type="PANTHER" id="PTHR31977">
    <property type="entry name" value="UPF0696 PROTEIN C11ORF68"/>
    <property type="match status" value="1"/>
</dbReference>
<evidence type="ECO:0000256" key="1">
    <source>
        <dbReference type="ARBA" id="ARBA00010568"/>
    </source>
</evidence>
<dbReference type="PANTHER" id="PTHR31977:SF1">
    <property type="entry name" value="UPF0696 PROTEIN C11ORF68"/>
    <property type="match status" value="1"/>
</dbReference>
<dbReference type="InterPro" id="IPR023398">
    <property type="entry name" value="TIF_eIF4e-like"/>
</dbReference>
<dbReference type="InterPro" id="IPR015034">
    <property type="entry name" value="Bles03"/>
</dbReference>
<dbReference type="SUPFAM" id="SSF55418">
    <property type="entry name" value="eIF4e-like"/>
    <property type="match status" value="1"/>
</dbReference>
<organism evidence="2 3">
    <name type="scientific">Ephemerocybe angulata</name>
    <dbReference type="NCBI Taxonomy" id="980116"/>
    <lineage>
        <taxon>Eukaryota</taxon>
        <taxon>Fungi</taxon>
        <taxon>Dikarya</taxon>
        <taxon>Basidiomycota</taxon>
        <taxon>Agaricomycotina</taxon>
        <taxon>Agaricomycetes</taxon>
        <taxon>Agaricomycetidae</taxon>
        <taxon>Agaricales</taxon>
        <taxon>Agaricineae</taxon>
        <taxon>Psathyrellaceae</taxon>
        <taxon>Ephemerocybe</taxon>
    </lineage>
</organism>
<sequence length="285" mass="31789">MGPSDAMDVDSPSSPYVGWVAPPTSNVYHNPDGSTWIKTCWDDEISTADRINEFLARWPPSGTPDTYAGWISVVRCRIPSPNAIPADVPALQQSFQAPSEAGQVTTASLDDIAKRHGVVVGKWLIFSSGMEGVDGLWANVVRLVCTERRRGSAKVSTRKAGPAYTQEGQGNEHVICVYVDDYTNLQDVMELRDDLGRIGIHWKIGFKPDSYTHLGIYSQNKWGIRPTRYSGRALKLTGLPVQSRKVLRNRDGFIVIFRVRDLVCAESVQIVMVIIREDDKYYTIE</sequence>
<dbReference type="EMBL" id="JACGCI010000111">
    <property type="protein sequence ID" value="KAF6745025.1"/>
    <property type="molecule type" value="Genomic_DNA"/>
</dbReference>
<dbReference type="OrthoDB" id="10067381at2759"/>
<dbReference type="Gene3D" id="3.30.760.10">
    <property type="entry name" value="RNA Cap, Translation Initiation Factor Eif4e"/>
    <property type="match status" value="1"/>
</dbReference>
<comment type="caution">
    <text evidence="2">The sequence shown here is derived from an EMBL/GenBank/DDBJ whole genome shotgun (WGS) entry which is preliminary data.</text>
</comment>
<keyword evidence="3" id="KW-1185">Reference proteome</keyword>
<keyword evidence="2" id="KW-0648">Protein biosynthesis</keyword>
<proteinExistence type="inferred from homology"/>
<gene>
    <name evidence="2" type="ORF">DFP72DRAFT_59579</name>
</gene>
<name>A0A8H6LW94_9AGAR</name>
<dbReference type="GO" id="GO:0003743">
    <property type="term" value="F:translation initiation factor activity"/>
    <property type="evidence" value="ECO:0007669"/>
    <property type="project" value="UniProtKB-KW"/>
</dbReference>
<dbReference type="AlphaFoldDB" id="A0A8H6LW94"/>
<dbReference type="Proteomes" id="UP000521943">
    <property type="component" value="Unassembled WGS sequence"/>
</dbReference>
<keyword evidence="2" id="KW-0396">Initiation factor</keyword>
<reference evidence="2 3" key="1">
    <citation type="submission" date="2020-07" db="EMBL/GenBank/DDBJ databases">
        <title>Comparative genomics of pyrophilous fungi reveals a link between fire events and developmental genes.</title>
        <authorList>
            <consortium name="DOE Joint Genome Institute"/>
            <person name="Steindorff A.S."/>
            <person name="Carver A."/>
            <person name="Calhoun S."/>
            <person name="Stillman K."/>
            <person name="Liu H."/>
            <person name="Lipzen A."/>
            <person name="Pangilinan J."/>
            <person name="Labutti K."/>
            <person name="Bruns T.D."/>
            <person name="Grigoriev I.V."/>
        </authorList>
    </citation>
    <scope>NUCLEOTIDE SEQUENCE [LARGE SCALE GENOMIC DNA]</scope>
    <source>
        <strain evidence="2 3">CBS 144469</strain>
    </source>
</reference>
<evidence type="ECO:0000313" key="2">
    <source>
        <dbReference type="EMBL" id="KAF6745025.1"/>
    </source>
</evidence>
<protein>
    <submittedName>
        <fullName evidence="2">Translation initiation factor eIF 4e-like domain-containing protein</fullName>
    </submittedName>
</protein>
<evidence type="ECO:0000313" key="3">
    <source>
        <dbReference type="Proteomes" id="UP000521943"/>
    </source>
</evidence>
<dbReference type="Pfam" id="PF08939">
    <property type="entry name" value="Bles03"/>
    <property type="match status" value="1"/>
</dbReference>
<accession>A0A8H6LW94</accession>
<comment type="similarity">
    <text evidence="1">Belongs to the UPF0696 family.</text>
</comment>